<name>A0ABX2ZZ31_9BACI</name>
<dbReference type="RefSeq" id="WP_069033405.1">
    <property type="nucleotide sequence ID" value="NZ_MDKC01000009.1"/>
</dbReference>
<dbReference type="PANTHER" id="PTHR30294">
    <property type="entry name" value="MEMBRANE COMPONENT OF ABC TRANSPORTER YHHJ-RELATED"/>
    <property type="match status" value="1"/>
</dbReference>
<sequence>MQTVFWLISNTLRATFKNKKNIIMYILVPLIGIFISFLAYGGSNKTIVHVGIVNEDHQYIANDTIKFLEHLDNVRIEIINTTDANDKLASGSLDCVISFHDGFTDSVRSGNPDHIQISSIKGAQITSFVKSYLYNYIDNVSAIGKVAKTDQTKFNQMYSNYQNASFKVATKTLSDSSQSENMTTYSLGFLIMIMLMSAGNLSEIILKEKENRIYYRLLSAPINARKYIFSNVVVNMIVMTIQVIITLLFMTKVFHIDIHIPFWEAAIVMMLFALVSVGISLMIVAFSNSSKSSGALQNLIVVPTVMISGCFWPIDIMPSSVQRIADFLPQRWTLETLTKLQQGSSLGSLYLNILILLVFAAAFFLIAIYKFSRNSSTRNFV</sequence>
<dbReference type="Pfam" id="PF12698">
    <property type="entry name" value="ABC2_membrane_3"/>
    <property type="match status" value="1"/>
</dbReference>
<keyword evidence="11" id="KW-1185">Reference proteome</keyword>
<dbReference type="InterPro" id="IPR013525">
    <property type="entry name" value="ABC2_TM"/>
</dbReference>
<feature type="transmembrane region" description="Helical" evidence="8">
    <location>
        <begin position="262"/>
        <end position="284"/>
    </location>
</feature>
<dbReference type="InterPro" id="IPR051449">
    <property type="entry name" value="ABC-2_transporter_component"/>
</dbReference>
<evidence type="ECO:0000256" key="5">
    <source>
        <dbReference type="ARBA" id="ARBA00022692"/>
    </source>
</evidence>
<dbReference type="PROSITE" id="PS51012">
    <property type="entry name" value="ABC_TM2"/>
    <property type="match status" value="1"/>
</dbReference>
<feature type="transmembrane region" description="Helical" evidence="8">
    <location>
        <begin position="22"/>
        <end position="40"/>
    </location>
</feature>
<keyword evidence="6 8" id="KW-1133">Transmembrane helix</keyword>
<evidence type="ECO:0000256" key="1">
    <source>
        <dbReference type="ARBA" id="ARBA00004651"/>
    </source>
</evidence>
<evidence type="ECO:0000313" key="10">
    <source>
        <dbReference type="EMBL" id="ODG92313.1"/>
    </source>
</evidence>
<dbReference type="Gene3D" id="3.40.1710.10">
    <property type="entry name" value="abc type-2 transporter like domain"/>
    <property type="match status" value="1"/>
</dbReference>
<dbReference type="EMBL" id="MDKC01000009">
    <property type="protein sequence ID" value="ODG92313.1"/>
    <property type="molecule type" value="Genomic_DNA"/>
</dbReference>
<dbReference type="Proteomes" id="UP000094580">
    <property type="component" value="Unassembled WGS sequence"/>
</dbReference>
<evidence type="ECO:0000256" key="3">
    <source>
        <dbReference type="ARBA" id="ARBA00022448"/>
    </source>
</evidence>
<keyword evidence="3" id="KW-0813">Transport</keyword>
<dbReference type="PANTHER" id="PTHR30294:SF45">
    <property type="entry name" value="LINEARMYCIN RESISTANCE PERMEASE PROTEIN LNRN"/>
    <property type="match status" value="1"/>
</dbReference>
<evidence type="ECO:0000256" key="2">
    <source>
        <dbReference type="ARBA" id="ARBA00007783"/>
    </source>
</evidence>
<feature type="transmembrane region" description="Helical" evidence="8">
    <location>
        <begin position="227"/>
        <end position="250"/>
    </location>
</feature>
<comment type="caution">
    <text evidence="10">The sequence shown here is derived from an EMBL/GenBank/DDBJ whole genome shotgun (WGS) entry which is preliminary data.</text>
</comment>
<reference evidence="10 11" key="1">
    <citation type="submission" date="2016-07" db="EMBL/GenBank/DDBJ databases">
        <authorList>
            <person name="Townsley L."/>
            <person name="Shank E.A."/>
        </authorList>
    </citation>
    <scope>NUCLEOTIDE SEQUENCE [LARGE SCALE GENOMIC DNA]</scope>
    <source>
        <strain evidence="10 11">CH01</strain>
    </source>
</reference>
<protein>
    <submittedName>
        <fullName evidence="10">ABC transporter permease</fullName>
    </submittedName>
</protein>
<evidence type="ECO:0000313" key="11">
    <source>
        <dbReference type="Proteomes" id="UP000094580"/>
    </source>
</evidence>
<keyword evidence="7 8" id="KW-0472">Membrane</keyword>
<organism evidence="10 11">
    <name type="scientific">Gottfriedia luciferensis</name>
    <dbReference type="NCBI Taxonomy" id="178774"/>
    <lineage>
        <taxon>Bacteria</taxon>
        <taxon>Bacillati</taxon>
        <taxon>Bacillota</taxon>
        <taxon>Bacilli</taxon>
        <taxon>Bacillales</taxon>
        <taxon>Bacillaceae</taxon>
        <taxon>Gottfriedia</taxon>
    </lineage>
</organism>
<evidence type="ECO:0000259" key="9">
    <source>
        <dbReference type="PROSITE" id="PS51012"/>
    </source>
</evidence>
<feature type="transmembrane region" description="Helical" evidence="8">
    <location>
        <begin position="349"/>
        <end position="369"/>
    </location>
</feature>
<evidence type="ECO:0000256" key="4">
    <source>
        <dbReference type="ARBA" id="ARBA00022475"/>
    </source>
</evidence>
<comment type="similarity">
    <text evidence="2">Belongs to the ABC-2 integral membrane protein family.</text>
</comment>
<feature type="transmembrane region" description="Helical" evidence="8">
    <location>
        <begin position="185"/>
        <end position="206"/>
    </location>
</feature>
<evidence type="ECO:0000256" key="7">
    <source>
        <dbReference type="ARBA" id="ARBA00023136"/>
    </source>
</evidence>
<evidence type="ECO:0000256" key="6">
    <source>
        <dbReference type="ARBA" id="ARBA00022989"/>
    </source>
</evidence>
<accession>A0ABX2ZZ31</accession>
<gene>
    <name evidence="10" type="ORF">BED47_20265</name>
</gene>
<keyword evidence="4" id="KW-1003">Cell membrane</keyword>
<dbReference type="InterPro" id="IPR047817">
    <property type="entry name" value="ABC2_TM_bact-type"/>
</dbReference>
<feature type="domain" description="ABC transmembrane type-2" evidence="9">
    <location>
        <begin position="150"/>
        <end position="374"/>
    </location>
</feature>
<feature type="transmembrane region" description="Helical" evidence="8">
    <location>
        <begin position="296"/>
        <end position="314"/>
    </location>
</feature>
<comment type="subcellular location">
    <subcellularLocation>
        <location evidence="1">Cell membrane</location>
        <topology evidence="1">Multi-pass membrane protein</topology>
    </subcellularLocation>
</comment>
<evidence type="ECO:0000256" key="8">
    <source>
        <dbReference type="SAM" id="Phobius"/>
    </source>
</evidence>
<proteinExistence type="inferred from homology"/>
<keyword evidence="5 8" id="KW-0812">Transmembrane</keyword>